<gene>
    <name evidence="3" type="primary">LOC116301788</name>
</gene>
<name>A0A6P8IJ69_ACTTE</name>
<keyword evidence="1" id="KW-0472">Membrane</keyword>
<feature type="transmembrane region" description="Helical" evidence="1">
    <location>
        <begin position="408"/>
        <end position="429"/>
    </location>
</feature>
<feature type="transmembrane region" description="Helical" evidence="1">
    <location>
        <begin position="165"/>
        <end position="184"/>
    </location>
</feature>
<feature type="transmembrane region" description="Helical" evidence="1">
    <location>
        <begin position="24"/>
        <end position="49"/>
    </location>
</feature>
<dbReference type="KEGG" id="aten:116301788"/>
<keyword evidence="1" id="KW-1133">Transmembrane helix</keyword>
<proteinExistence type="predicted"/>
<reference evidence="3" key="1">
    <citation type="submission" date="2025-08" db="UniProtKB">
        <authorList>
            <consortium name="RefSeq"/>
        </authorList>
    </citation>
    <scope>IDENTIFICATION</scope>
    <source>
        <tissue evidence="3">Tentacle</tissue>
    </source>
</reference>
<dbReference type="AlphaFoldDB" id="A0A6P8IJ69"/>
<feature type="transmembrane region" description="Helical" evidence="1">
    <location>
        <begin position="306"/>
        <end position="326"/>
    </location>
</feature>
<keyword evidence="1" id="KW-0812">Transmembrane</keyword>
<organism evidence="2 3">
    <name type="scientific">Actinia tenebrosa</name>
    <name type="common">Australian red waratah sea anemone</name>
    <dbReference type="NCBI Taxonomy" id="6105"/>
    <lineage>
        <taxon>Eukaryota</taxon>
        <taxon>Metazoa</taxon>
        <taxon>Cnidaria</taxon>
        <taxon>Anthozoa</taxon>
        <taxon>Hexacorallia</taxon>
        <taxon>Actiniaria</taxon>
        <taxon>Actiniidae</taxon>
        <taxon>Actinia</taxon>
    </lineage>
</organism>
<protein>
    <submittedName>
        <fullName evidence="3">Uncharacterized protein LOC116301788</fullName>
    </submittedName>
</protein>
<dbReference type="OrthoDB" id="5982157at2759"/>
<dbReference type="RefSeq" id="XP_031566765.1">
    <property type="nucleotide sequence ID" value="XM_031710905.1"/>
</dbReference>
<evidence type="ECO:0000256" key="1">
    <source>
        <dbReference type="SAM" id="Phobius"/>
    </source>
</evidence>
<dbReference type="InParanoid" id="A0A6P8IJ69"/>
<dbReference type="Gene3D" id="1.20.1070.10">
    <property type="entry name" value="Rhodopsin 7-helix transmembrane proteins"/>
    <property type="match status" value="1"/>
</dbReference>
<evidence type="ECO:0000313" key="2">
    <source>
        <dbReference type="Proteomes" id="UP000515163"/>
    </source>
</evidence>
<feature type="transmembrane region" description="Helical" evidence="1">
    <location>
        <begin position="219"/>
        <end position="239"/>
    </location>
</feature>
<evidence type="ECO:0000313" key="3">
    <source>
        <dbReference type="RefSeq" id="XP_031566765.1"/>
    </source>
</evidence>
<dbReference type="Proteomes" id="UP000515163">
    <property type="component" value="Unplaced"/>
</dbReference>
<feature type="transmembrane region" description="Helical" evidence="1">
    <location>
        <begin position="357"/>
        <end position="375"/>
    </location>
</feature>
<dbReference type="GeneID" id="116301788"/>
<accession>A0A6P8IJ69</accession>
<feature type="transmembrane region" description="Helical" evidence="1">
    <location>
        <begin position="131"/>
        <end position="153"/>
    </location>
</feature>
<keyword evidence="2" id="KW-1185">Reference proteome</keyword>
<sequence>MKAEETFYPPKSSYKEKQTKIHRVIFYSVHHLLVCVASLPTVFFVYHLYGLPEHETWKWMSSSDGSTASSPVFIASDYEVSTVKGIAVNNSINNTQNIQQCNAPLIHNQSSNECFAPCNWTTMSPLTYKTYYGLMAVGLWFAVFATIFIMFTWSRIQSLRKFPHVVRFYIVICCILLSCCKMLPLRIGLNKVFCGEAKQWSHVGQSSLTITIQGASSHYFTLALCFWSMCFITNTYLVVVKGNRLLFERPILVHIIQSLLCWVLPAIIVASCIYSKYPNPAYKMFFVDFMTAGPTGDVLTYLSVTLPMQITLSISLCLLWSVTWCIRRSRLDHTRNAIRPDKETQSMLRIERQFTSMKVMILLVVGVVLSITTTQEYRLEELVYMAKKYFDCLQYSKDCQEPNLLTPLYAIIILVPGFLCIIFFFLLFMNKDCREIWVSCFQKIARISNITKPRSDTTKSRCSSTLTFLNDRQLSDVTFRRNNSMLRTKLRTSSTPNIMTVALEKPSPLELQKRTYLSPLALENNRPRSSSTPLRFMLGDEDTGSEQDLARVTSLPGTATMGYQQTPSYFNIEIKIISDAKTSAGVEEYKPKDSDGSGQGSEILQGLGLIPRCVPELDQRNCKTSDNFVYPIDETMNHKKFLGVCSTKL</sequence>
<feature type="transmembrane region" description="Helical" evidence="1">
    <location>
        <begin position="251"/>
        <end position="277"/>
    </location>
</feature>